<dbReference type="CDD" id="cd00143">
    <property type="entry name" value="PP2Cc"/>
    <property type="match status" value="1"/>
</dbReference>
<dbReference type="Gene3D" id="3.60.40.10">
    <property type="entry name" value="PPM-type phosphatase domain"/>
    <property type="match status" value="1"/>
</dbReference>
<dbReference type="STRING" id="4538.I1R1B9"/>
<keyword evidence="6 12" id="KW-0378">Hydrolase</keyword>
<comment type="cofactor">
    <cofactor evidence="2">
        <name>Mg(2+)</name>
        <dbReference type="ChEBI" id="CHEBI:18420"/>
    </cofactor>
</comment>
<evidence type="ECO:0000256" key="5">
    <source>
        <dbReference type="ARBA" id="ARBA00022723"/>
    </source>
</evidence>
<dbReference type="Gramene" id="ORGLA11G0156100.1">
    <property type="protein sequence ID" value="ORGLA11G0156100.1"/>
    <property type="gene ID" value="ORGLA11G0156100"/>
</dbReference>
<proteinExistence type="inferred from homology"/>
<evidence type="ECO:0000256" key="7">
    <source>
        <dbReference type="ARBA" id="ARBA00022842"/>
    </source>
</evidence>
<dbReference type="SUPFAM" id="SSF81606">
    <property type="entry name" value="PP2C-like"/>
    <property type="match status" value="1"/>
</dbReference>
<evidence type="ECO:0000256" key="6">
    <source>
        <dbReference type="ARBA" id="ARBA00022801"/>
    </source>
</evidence>
<dbReference type="GO" id="GO:0046872">
    <property type="term" value="F:metal ion binding"/>
    <property type="evidence" value="ECO:0007669"/>
    <property type="project" value="UniProtKB-KW"/>
</dbReference>
<evidence type="ECO:0000256" key="8">
    <source>
        <dbReference type="ARBA" id="ARBA00022912"/>
    </source>
</evidence>
<dbReference type="EC" id="3.1.3.16" evidence="4"/>
<dbReference type="HOGENOM" id="CLU_013173_2_0_1"/>
<evidence type="ECO:0000256" key="4">
    <source>
        <dbReference type="ARBA" id="ARBA00013081"/>
    </source>
</evidence>
<dbReference type="EnsemblPlants" id="ORGLA11G0156100.1">
    <property type="protein sequence ID" value="ORGLA11G0156100.1"/>
    <property type="gene ID" value="ORGLA11G0156100"/>
</dbReference>
<keyword evidence="9" id="KW-0464">Manganese</keyword>
<dbReference type="PROSITE" id="PS51746">
    <property type="entry name" value="PPM_2"/>
    <property type="match status" value="1"/>
</dbReference>
<dbReference type="PROSITE" id="PS01032">
    <property type="entry name" value="PPM_1"/>
    <property type="match status" value="1"/>
</dbReference>
<comment type="cofactor">
    <cofactor evidence="1">
        <name>Mn(2+)</name>
        <dbReference type="ChEBI" id="CHEBI:29035"/>
    </cofactor>
</comment>
<evidence type="ECO:0000313" key="14">
    <source>
        <dbReference type="EnsemblPlants" id="ORGLA11G0156100.1"/>
    </source>
</evidence>
<evidence type="ECO:0000256" key="12">
    <source>
        <dbReference type="RuleBase" id="RU003465"/>
    </source>
</evidence>
<comment type="similarity">
    <text evidence="3 12">Belongs to the PP2C family.</text>
</comment>
<evidence type="ECO:0000313" key="15">
    <source>
        <dbReference type="Proteomes" id="UP000007306"/>
    </source>
</evidence>
<dbReference type="Proteomes" id="UP000007306">
    <property type="component" value="Chromosome 11"/>
</dbReference>
<evidence type="ECO:0000256" key="2">
    <source>
        <dbReference type="ARBA" id="ARBA00001946"/>
    </source>
</evidence>
<organism evidence="14 15">
    <name type="scientific">Oryza glaberrima</name>
    <name type="common">African rice</name>
    <dbReference type="NCBI Taxonomy" id="4538"/>
    <lineage>
        <taxon>Eukaryota</taxon>
        <taxon>Viridiplantae</taxon>
        <taxon>Streptophyta</taxon>
        <taxon>Embryophyta</taxon>
        <taxon>Tracheophyta</taxon>
        <taxon>Spermatophyta</taxon>
        <taxon>Magnoliopsida</taxon>
        <taxon>Liliopsida</taxon>
        <taxon>Poales</taxon>
        <taxon>Poaceae</taxon>
        <taxon>BOP clade</taxon>
        <taxon>Oryzoideae</taxon>
        <taxon>Oryzeae</taxon>
        <taxon>Oryzinae</taxon>
        <taxon>Oryza</taxon>
    </lineage>
</organism>
<evidence type="ECO:0000256" key="3">
    <source>
        <dbReference type="ARBA" id="ARBA00006702"/>
    </source>
</evidence>
<dbReference type="InterPro" id="IPR000222">
    <property type="entry name" value="PP2C_BS"/>
</dbReference>
<comment type="catalytic activity">
    <reaction evidence="10">
        <text>O-phospho-L-seryl-[protein] + H2O = L-seryl-[protein] + phosphate</text>
        <dbReference type="Rhea" id="RHEA:20629"/>
        <dbReference type="Rhea" id="RHEA-COMP:9863"/>
        <dbReference type="Rhea" id="RHEA-COMP:11604"/>
        <dbReference type="ChEBI" id="CHEBI:15377"/>
        <dbReference type="ChEBI" id="CHEBI:29999"/>
        <dbReference type="ChEBI" id="CHEBI:43474"/>
        <dbReference type="ChEBI" id="CHEBI:83421"/>
        <dbReference type="EC" id="3.1.3.16"/>
    </reaction>
</comment>
<dbReference type="eggNOG" id="KOG0700">
    <property type="taxonomic scope" value="Eukaryota"/>
</dbReference>
<keyword evidence="7" id="KW-0460">Magnesium</keyword>
<evidence type="ECO:0000256" key="9">
    <source>
        <dbReference type="ARBA" id="ARBA00023211"/>
    </source>
</evidence>
<protein>
    <recommendedName>
        <fullName evidence="4">protein-serine/threonine phosphatase</fullName>
        <ecNumber evidence="4">3.1.3.16</ecNumber>
    </recommendedName>
</protein>
<name>I1R1B9_ORYGL</name>
<dbReference type="Pfam" id="PF00481">
    <property type="entry name" value="PP2C"/>
    <property type="match status" value="2"/>
</dbReference>
<accession>I1R1B9</accession>
<evidence type="ECO:0000259" key="13">
    <source>
        <dbReference type="PROSITE" id="PS51746"/>
    </source>
</evidence>
<dbReference type="InterPro" id="IPR015655">
    <property type="entry name" value="PP2C"/>
</dbReference>
<evidence type="ECO:0000256" key="10">
    <source>
        <dbReference type="ARBA" id="ARBA00047761"/>
    </source>
</evidence>
<evidence type="ECO:0000256" key="11">
    <source>
        <dbReference type="ARBA" id="ARBA00048336"/>
    </source>
</evidence>
<dbReference type="InterPro" id="IPR036457">
    <property type="entry name" value="PPM-type-like_dom_sf"/>
</dbReference>
<keyword evidence="15" id="KW-1185">Reference proteome</keyword>
<feature type="domain" description="PPM-type phosphatase" evidence="13">
    <location>
        <begin position="63"/>
        <end position="315"/>
    </location>
</feature>
<keyword evidence="8 12" id="KW-0904">Protein phosphatase</keyword>
<keyword evidence="5" id="KW-0479">Metal-binding</keyword>
<dbReference type="AlphaFoldDB" id="I1R1B9"/>
<sequence length="348" mass="38156">MTSEASPALPRRHIAHEIPRLLPSCGGKWPSSNAAFEGHNLVNCYAGNLSIAVIQANNSFKEQYRVESSQPFGTVIGIFDGHGGSEAAQFACDNLFLHLQENLSSSQRVTTDAISKAFKATEEGFIELVSRQWKTDPQIATVGACCLVGVVQQKTLFIANLGNSRAVLGKISCTGQIVAEQLSSEHIANDAWKAKGLVQVLRAIGDAYLKHPQYSREPLNKPILSANPSIVSHVLRPSDRFIIFGSAVLWEYLSNQEAVEIVKNHQASGSAKMLVKAALHAAAKKHNLHYSDLLKMDRDDPRHVHEDVIAVVLFINYDQLLKGKQGRPLSIRYPRSIQHGLVPSSRIS</sequence>
<dbReference type="InterPro" id="IPR001932">
    <property type="entry name" value="PPM-type_phosphatase-like_dom"/>
</dbReference>
<dbReference type="GO" id="GO:0004722">
    <property type="term" value="F:protein serine/threonine phosphatase activity"/>
    <property type="evidence" value="ECO:0007669"/>
    <property type="project" value="UniProtKB-EC"/>
</dbReference>
<evidence type="ECO:0000256" key="1">
    <source>
        <dbReference type="ARBA" id="ARBA00001936"/>
    </source>
</evidence>
<reference evidence="14" key="1">
    <citation type="submission" date="2015-06" db="UniProtKB">
        <authorList>
            <consortium name="EnsemblPlants"/>
        </authorList>
    </citation>
    <scope>IDENTIFICATION</scope>
</reference>
<dbReference type="SMART" id="SM00332">
    <property type="entry name" value="PP2Cc"/>
    <property type="match status" value="1"/>
</dbReference>
<dbReference type="PANTHER" id="PTHR47992">
    <property type="entry name" value="PROTEIN PHOSPHATASE"/>
    <property type="match status" value="1"/>
</dbReference>
<reference evidence="14 15" key="2">
    <citation type="submission" date="2018-04" db="EMBL/GenBank/DDBJ databases">
        <title>OglaRS2 (Oryza glaberrima Reference Sequence Version 2).</title>
        <authorList>
            <person name="Zhang J."/>
            <person name="Kudrna D."/>
            <person name="Lee S."/>
            <person name="Talag J."/>
            <person name="Rajasekar S."/>
            <person name="Wing R.A."/>
        </authorList>
    </citation>
    <scope>NUCLEOTIDE SEQUENCE [LARGE SCALE GENOMIC DNA]</scope>
    <source>
        <strain evidence="14 15">cv. IRGC 96717</strain>
    </source>
</reference>
<comment type="catalytic activity">
    <reaction evidence="11">
        <text>O-phospho-L-threonyl-[protein] + H2O = L-threonyl-[protein] + phosphate</text>
        <dbReference type="Rhea" id="RHEA:47004"/>
        <dbReference type="Rhea" id="RHEA-COMP:11060"/>
        <dbReference type="Rhea" id="RHEA-COMP:11605"/>
        <dbReference type="ChEBI" id="CHEBI:15377"/>
        <dbReference type="ChEBI" id="CHEBI:30013"/>
        <dbReference type="ChEBI" id="CHEBI:43474"/>
        <dbReference type="ChEBI" id="CHEBI:61977"/>
        <dbReference type="EC" id="3.1.3.16"/>
    </reaction>
</comment>